<accession>A0ABP5FWV9</accession>
<evidence type="ECO:0000313" key="2">
    <source>
        <dbReference type="Proteomes" id="UP001500751"/>
    </source>
</evidence>
<name>A0ABP5FWV9_9ACTN</name>
<comment type="caution">
    <text evidence="1">The sequence shown here is derived from an EMBL/GenBank/DDBJ whole genome shotgun (WGS) entry which is preliminary data.</text>
</comment>
<reference evidence="2" key="1">
    <citation type="journal article" date="2019" name="Int. J. Syst. Evol. Microbiol.">
        <title>The Global Catalogue of Microorganisms (GCM) 10K type strain sequencing project: providing services to taxonomists for standard genome sequencing and annotation.</title>
        <authorList>
            <consortium name="The Broad Institute Genomics Platform"/>
            <consortium name="The Broad Institute Genome Sequencing Center for Infectious Disease"/>
            <person name="Wu L."/>
            <person name="Ma J."/>
        </authorList>
    </citation>
    <scope>NUCLEOTIDE SEQUENCE [LARGE SCALE GENOMIC DNA]</scope>
    <source>
        <strain evidence="2">JCM 16014</strain>
    </source>
</reference>
<dbReference type="Proteomes" id="UP001500751">
    <property type="component" value="Unassembled WGS sequence"/>
</dbReference>
<proteinExistence type="predicted"/>
<keyword evidence="2" id="KW-1185">Reference proteome</keyword>
<sequence>MVPPLVSQIPRFARAMVAIGEARAAEVAEAATAGVEAAEAVGDRGSLKSEEA</sequence>
<protein>
    <submittedName>
        <fullName evidence="1">Uncharacterized protein</fullName>
    </submittedName>
</protein>
<organism evidence="1 2">
    <name type="scientific">Catenulispora yoronensis</name>
    <dbReference type="NCBI Taxonomy" id="450799"/>
    <lineage>
        <taxon>Bacteria</taxon>
        <taxon>Bacillati</taxon>
        <taxon>Actinomycetota</taxon>
        <taxon>Actinomycetes</taxon>
        <taxon>Catenulisporales</taxon>
        <taxon>Catenulisporaceae</taxon>
        <taxon>Catenulispora</taxon>
    </lineage>
</organism>
<dbReference type="EMBL" id="BAAAQN010000020">
    <property type="protein sequence ID" value="GAA2033708.1"/>
    <property type="molecule type" value="Genomic_DNA"/>
</dbReference>
<evidence type="ECO:0000313" key="1">
    <source>
        <dbReference type="EMBL" id="GAA2033708.1"/>
    </source>
</evidence>
<gene>
    <name evidence="1" type="ORF">GCM10009839_37690</name>
</gene>